<evidence type="ECO:0000313" key="2">
    <source>
        <dbReference type="EMBL" id="QDD70211.1"/>
    </source>
</evidence>
<evidence type="ECO:0000259" key="1">
    <source>
        <dbReference type="Pfam" id="PF23961"/>
    </source>
</evidence>
<dbReference type="InterPro" id="IPR057087">
    <property type="entry name" value="Gp12-like"/>
</dbReference>
<evidence type="ECO:0000313" key="3">
    <source>
        <dbReference type="Proteomes" id="UP000312326"/>
    </source>
</evidence>
<dbReference type="Proteomes" id="UP000312326">
    <property type="component" value="Chromosome"/>
</dbReference>
<sequence>MTTSQTELNGLPLALFILQEVSKQAINCTVVPANRTPPIEKYPVVTYNIVIPETETTGDWLEDERQYTSVVQFDVHSTRQLEAMTLSQSLCEALHDTGYIRFFKQVNILPQQITNVSNRTVLTAENYDQDFGFDCSFLINGTKKYDTSQLDFEYSKTDILSVHGVDNIEGTTFDTSKSDKN</sequence>
<name>A0A5B8EGP8_LACAM</name>
<dbReference type="AlphaFoldDB" id="A0A5B8EGP8"/>
<proteinExistence type="predicted"/>
<organism evidence="2 3">
    <name type="scientific">Lactobacillus amylovorus</name>
    <dbReference type="NCBI Taxonomy" id="1604"/>
    <lineage>
        <taxon>Bacteria</taxon>
        <taxon>Bacillati</taxon>
        <taxon>Bacillota</taxon>
        <taxon>Bacilli</taxon>
        <taxon>Lactobacillales</taxon>
        <taxon>Lactobacillaceae</taxon>
        <taxon>Lactobacillus</taxon>
    </lineage>
</organism>
<dbReference type="NCBIfam" id="NF047498">
    <property type="entry name" value="LIC_12616_fam"/>
    <property type="match status" value="1"/>
</dbReference>
<dbReference type="RefSeq" id="WP_139962240.1">
    <property type="nucleotide sequence ID" value="NZ_CP029754.1"/>
</dbReference>
<dbReference type="Pfam" id="PF23961">
    <property type="entry name" value="Phage_tail_terminator_9"/>
    <property type="match status" value="1"/>
</dbReference>
<dbReference type="EMBL" id="CP029754">
    <property type="protein sequence ID" value="QDD70211.1"/>
    <property type="molecule type" value="Genomic_DNA"/>
</dbReference>
<feature type="domain" description="Phage neck terminator protein gp12-like" evidence="1">
    <location>
        <begin position="23"/>
        <end position="153"/>
    </location>
</feature>
<reference evidence="2 3" key="1">
    <citation type="submission" date="2018-06" db="EMBL/GenBank/DDBJ databases">
        <title>Complete genome sequnece of Lactobacillus amylovorus PMRA3.</title>
        <authorList>
            <person name="Nam Y.-D."/>
            <person name="Chung W.-H."/>
            <person name="Park Y.S."/>
            <person name="Kang J."/>
        </authorList>
    </citation>
    <scope>NUCLEOTIDE SEQUENCE [LARGE SCALE GENOMIC DNA]</scope>
    <source>
        <strain evidence="2 3">PMRA3</strain>
    </source>
</reference>
<gene>
    <name evidence="2" type="ORF">DM298_04450</name>
</gene>
<protein>
    <recommendedName>
        <fullName evidence="1">Phage neck terminator protein gp12-like domain-containing protein</fullName>
    </recommendedName>
</protein>
<accession>A0A5B8EGP8</accession>